<dbReference type="RefSeq" id="WP_144013281.1">
    <property type="nucleotide sequence ID" value="NZ_VKDK01000005.1"/>
</dbReference>
<dbReference type="PANTHER" id="PTHR35369:SF2">
    <property type="entry name" value="BLR3025 PROTEIN"/>
    <property type="match status" value="1"/>
</dbReference>
<evidence type="ECO:0000256" key="3">
    <source>
        <dbReference type="ARBA" id="ARBA00025589"/>
    </source>
</evidence>
<proteinExistence type="inferred from homology"/>
<dbReference type="EMBL" id="VKDK01000005">
    <property type="protein sequence ID" value="TRX62921.1"/>
    <property type="molecule type" value="Genomic_DNA"/>
</dbReference>
<sequence length="514" mass="54496">MRVAALWFPDWPIQALQDADRAACAIAAQHRVAVCNAAARRAGVRRGMRVRQAQAVLPELRVEEVNPDRDGVVFAEIAAGLDAVASSVEVLRPGLVIVDAGAAGRFHGSEAKAVEMLVDATARSHLDATVGVADEIATALIAARHHNLGAVVPAGGSRDFLAQQPVGVLAAEVALGCAADVVHALEQLGVRTLGELAGLPLRQVTTRFGEAGRRCHAVATAAPDRRVAPELACPDLGVEQDFEEPLERVDAAAFAARQLAARLHVVLDEAGVVCLRLRVAAEFEGGERLERIWRTQEALSEAATADRVRWQLDGWLSAARAGSAPGEGGGVVKLALEPVEVAPPGDGLLWGAGESAEQAKRVIARVQSQLGVDRVLQPRPAGGRGVAERIEYVPYGEQRDPQPEGTWPGRIPAPLPASLAHPAARIRLIDVSSKDVIVTAEALLSGEPAGLGWGCHRYRVTGWAGPWPVDTGWWEAGAAQRCARLQVVGENEKGQRAWLLVWAGGRWSVEATYA</sequence>
<dbReference type="InterPro" id="IPR043502">
    <property type="entry name" value="DNA/RNA_pol_sf"/>
</dbReference>
<dbReference type="CDD" id="cd03468">
    <property type="entry name" value="PolY_like"/>
    <property type="match status" value="1"/>
</dbReference>
<evidence type="ECO:0000259" key="4">
    <source>
        <dbReference type="PROSITE" id="PS50173"/>
    </source>
</evidence>
<dbReference type="AlphaFoldDB" id="A0A553G0B8"/>
<reference evidence="5 6" key="1">
    <citation type="submission" date="2019-07" db="EMBL/GenBank/DDBJ databases">
        <title>Draft genome of C. aurimucosum strain 2274.</title>
        <authorList>
            <person name="Pacheco L.G.C."/>
            <person name="Aguiar E.R.G.R."/>
            <person name="Santos C.S."/>
            <person name="Rocha D.J.P.G."/>
            <person name="Sant'Anna L.O."/>
            <person name="Mattos-Guaraldi A.L."/>
            <person name="Santos L.S."/>
        </authorList>
    </citation>
    <scope>NUCLEOTIDE SEQUENCE [LARGE SCALE GENOMIC DNA]</scope>
    <source>
        <strain evidence="5 6">2274</strain>
    </source>
</reference>
<protein>
    <submittedName>
        <fullName evidence="5">DNA polymerase Y family protein</fullName>
    </submittedName>
</protein>
<comment type="similarity">
    <text evidence="1">Belongs to the DNA polymerase type-Y family.</text>
</comment>
<evidence type="ECO:0000313" key="6">
    <source>
        <dbReference type="Proteomes" id="UP000320443"/>
    </source>
</evidence>
<keyword evidence="6" id="KW-1185">Reference proteome</keyword>
<evidence type="ECO:0000256" key="1">
    <source>
        <dbReference type="ARBA" id="ARBA00010945"/>
    </source>
</evidence>
<dbReference type="Pfam" id="PF00817">
    <property type="entry name" value="IMS"/>
    <property type="match status" value="1"/>
</dbReference>
<dbReference type="InterPro" id="IPR001126">
    <property type="entry name" value="UmuC"/>
</dbReference>
<dbReference type="Gene3D" id="3.30.70.270">
    <property type="match status" value="1"/>
</dbReference>
<evidence type="ECO:0000313" key="5">
    <source>
        <dbReference type="EMBL" id="TRX62921.1"/>
    </source>
</evidence>
<dbReference type="Proteomes" id="UP000320443">
    <property type="component" value="Unassembled WGS sequence"/>
</dbReference>
<dbReference type="GO" id="GO:0006281">
    <property type="term" value="P:DNA repair"/>
    <property type="evidence" value="ECO:0007669"/>
    <property type="project" value="InterPro"/>
</dbReference>
<dbReference type="PROSITE" id="PS50173">
    <property type="entry name" value="UMUC"/>
    <property type="match status" value="1"/>
</dbReference>
<keyword evidence="2" id="KW-0227">DNA damage</keyword>
<evidence type="ECO:0000256" key="2">
    <source>
        <dbReference type="ARBA" id="ARBA00022763"/>
    </source>
</evidence>
<comment type="caution">
    <text evidence="5">The sequence shown here is derived from an EMBL/GenBank/DDBJ whole genome shotgun (WGS) entry which is preliminary data.</text>
</comment>
<dbReference type="InterPro" id="IPR043128">
    <property type="entry name" value="Rev_trsase/Diguanyl_cyclase"/>
</dbReference>
<organism evidence="5 6">
    <name type="scientific">Corynebacterium hiratae</name>
    <dbReference type="NCBI Taxonomy" id="3139423"/>
    <lineage>
        <taxon>Bacteria</taxon>
        <taxon>Bacillati</taxon>
        <taxon>Actinomycetota</taxon>
        <taxon>Actinomycetes</taxon>
        <taxon>Mycobacteriales</taxon>
        <taxon>Corynebacteriaceae</taxon>
        <taxon>Corynebacterium</taxon>
    </lineage>
</organism>
<gene>
    <name evidence="5" type="ORF">FNY97_05055</name>
</gene>
<dbReference type="SUPFAM" id="SSF56672">
    <property type="entry name" value="DNA/RNA polymerases"/>
    <property type="match status" value="1"/>
</dbReference>
<dbReference type="InterPro" id="IPR050356">
    <property type="entry name" value="SulA_CellDiv_inhibitor"/>
</dbReference>
<feature type="domain" description="UmuC" evidence="4">
    <location>
        <begin position="32"/>
        <end position="145"/>
    </location>
</feature>
<accession>A0A553G0B8</accession>
<dbReference type="Gene3D" id="3.40.1170.60">
    <property type="match status" value="1"/>
</dbReference>
<dbReference type="PANTHER" id="PTHR35369">
    <property type="entry name" value="BLR3025 PROTEIN-RELATED"/>
    <property type="match status" value="1"/>
</dbReference>
<name>A0A553G0B8_9CORY</name>
<comment type="function">
    <text evidence="3">Poorly processive, error-prone DNA polymerase involved in untargeted mutagenesis. Copies undamaged DNA at stalled replication forks, which arise in vivo from mismatched or misaligned primer ends. These misaligned primers can be extended by PolIV. Exhibits no 3'-5' exonuclease (proofreading) activity. May be involved in translesional synthesis, in conjunction with the beta clamp from PolIII.</text>
</comment>